<feature type="transmembrane region" description="Helical" evidence="1">
    <location>
        <begin position="90"/>
        <end position="109"/>
    </location>
</feature>
<evidence type="ECO:0000313" key="3">
    <source>
        <dbReference type="Proteomes" id="UP000195437"/>
    </source>
</evidence>
<keyword evidence="1" id="KW-1133">Transmembrane helix</keyword>
<keyword evidence="1" id="KW-0812">Transmembrane</keyword>
<evidence type="ECO:0008006" key="4">
    <source>
        <dbReference type="Google" id="ProtNLM"/>
    </source>
</evidence>
<dbReference type="AlphaFoldDB" id="A0A1Y0IUL2"/>
<feature type="transmembrane region" description="Helical" evidence="1">
    <location>
        <begin position="33"/>
        <end position="56"/>
    </location>
</feature>
<protein>
    <recommendedName>
        <fullName evidence="4">Histidine kinase N-terminal 7TM region domain-containing protein</fullName>
    </recommendedName>
</protein>
<evidence type="ECO:0000313" key="2">
    <source>
        <dbReference type="EMBL" id="ARU63175.1"/>
    </source>
</evidence>
<dbReference type="EMBL" id="CP021434">
    <property type="protein sequence ID" value="ARU63175.1"/>
    <property type="molecule type" value="Genomic_DNA"/>
</dbReference>
<keyword evidence="1" id="KW-0472">Membrane</keyword>
<dbReference type="Proteomes" id="UP000195437">
    <property type="component" value="Chromosome"/>
</dbReference>
<feature type="transmembrane region" description="Helical" evidence="1">
    <location>
        <begin position="165"/>
        <end position="182"/>
    </location>
</feature>
<name>A0A1Y0IUL2_9BACL</name>
<evidence type="ECO:0000256" key="1">
    <source>
        <dbReference type="SAM" id="Phobius"/>
    </source>
</evidence>
<dbReference type="OrthoDB" id="658447at2"/>
<keyword evidence="3" id="KW-1185">Reference proteome</keyword>
<feature type="transmembrane region" description="Helical" evidence="1">
    <location>
        <begin position="188"/>
        <end position="205"/>
    </location>
</feature>
<feature type="transmembrane region" description="Helical" evidence="1">
    <location>
        <begin position="136"/>
        <end position="158"/>
    </location>
</feature>
<organism evidence="2 3">
    <name type="scientific">Tumebacillus avium</name>
    <dbReference type="NCBI Taxonomy" id="1903704"/>
    <lineage>
        <taxon>Bacteria</taxon>
        <taxon>Bacillati</taxon>
        <taxon>Bacillota</taxon>
        <taxon>Bacilli</taxon>
        <taxon>Bacillales</taxon>
        <taxon>Alicyclobacillaceae</taxon>
        <taxon>Tumebacillus</taxon>
    </lineage>
</organism>
<dbReference type="KEGG" id="tum:CBW65_20995"/>
<sequence>MNLLLWSFATLLAGYFSLQILQEWLRKRKAAQLAWLIGFLMYTFSALGSALSYIWGWDETVYRLWYVSAASLVAFLGAGQLYFTIRPRWAHVFLVLIVGVTAVMLYQALTVPVDLTVLQGAEGEIGGEALPSAVRIFSPILTIPGSLALIGGAFFTAIARRSKSGLWIGIGSLIIAMGGTFTRLDLPQMLPLANSIGIGLIYYGYRLTKS</sequence>
<dbReference type="RefSeq" id="WP_087458520.1">
    <property type="nucleotide sequence ID" value="NZ_CP021434.1"/>
</dbReference>
<feature type="transmembrane region" description="Helical" evidence="1">
    <location>
        <begin position="62"/>
        <end position="83"/>
    </location>
</feature>
<feature type="transmembrane region" description="Helical" evidence="1">
    <location>
        <begin position="6"/>
        <end position="21"/>
    </location>
</feature>
<reference evidence="3" key="1">
    <citation type="submission" date="2017-05" db="EMBL/GenBank/DDBJ databases">
        <authorList>
            <person name="Sung H."/>
        </authorList>
    </citation>
    <scope>NUCLEOTIDE SEQUENCE [LARGE SCALE GENOMIC DNA]</scope>
    <source>
        <strain evidence="3">AR23208</strain>
    </source>
</reference>
<gene>
    <name evidence="2" type="ORF">CBW65_20995</name>
</gene>
<proteinExistence type="predicted"/>
<accession>A0A1Y0IUL2</accession>